<dbReference type="Pfam" id="PF00383">
    <property type="entry name" value="dCMP_cyt_deam_1"/>
    <property type="match status" value="1"/>
</dbReference>
<dbReference type="GO" id="GO:0072527">
    <property type="term" value="P:pyrimidine-containing compound metabolic process"/>
    <property type="evidence" value="ECO:0007669"/>
    <property type="project" value="UniProtKB-ARBA"/>
</dbReference>
<evidence type="ECO:0000256" key="4">
    <source>
        <dbReference type="ARBA" id="ARBA00022833"/>
    </source>
</evidence>
<dbReference type="PANTHER" id="PTHR11644:SF2">
    <property type="entry name" value="CYTIDINE DEAMINASE"/>
    <property type="match status" value="1"/>
</dbReference>
<dbReference type="GO" id="GO:0008270">
    <property type="term" value="F:zinc ion binding"/>
    <property type="evidence" value="ECO:0007669"/>
    <property type="project" value="InterPro"/>
</dbReference>
<dbReference type="InterPro" id="IPR050202">
    <property type="entry name" value="Cyt/Deoxycyt_deaminase"/>
</dbReference>
<keyword evidence="3" id="KW-0378">Hydrolase</keyword>
<keyword evidence="4" id="KW-0862">Zinc</keyword>
<evidence type="ECO:0000259" key="5">
    <source>
        <dbReference type="PROSITE" id="PS51747"/>
    </source>
</evidence>
<feature type="domain" description="CMP/dCMP-type deaminase" evidence="5">
    <location>
        <begin position="4"/>
        <end position="134"/>
    </location>
</feature>
<gene>
    <name evidence="6" type="ORF">DNG_08979</name>
</gene>
<organism evidence="6 7">
    <name type="scientific">Cephalotrichum gorgonifer</name>
    <dbReference type="NCBI Taxonomy" id="2041049"/>
    <lineage>
        <taxon>Eukaryota</taxon>
        <taxon>Fungi</taxon>
        <taxon>Dikarya</taxon>
        <taxon>Ascomycota</taxon>
        <taxon>Pezizomycotina</taxon>
        <taxon>Sordariomycetes</taxon>
        <taxon>Hypocreomycetidae</taxon>
        <taxon>Microascales</taxon>
        <taxon>Microascaceae</taxon>
        <taxon>Cephalotrichum</taxon>
    </lineage>
</organism>
<evidence type="ECO:0000313" key="7">
    <source>
        <dbReference type="Proteomes" id="UP001187682"/>
    </source>
</evidence>
<evidence type="ECO:0000256" key="3">
    <source>
        <dbReference type="ARBA" id="ARBA00022801"/>
    </source>
</evidence>
<dbReference type="Proteomes" id="UP001187682">
    <property type="component" value="Unassembled WGS sequence"/>
</dbReference>
<evidence type="ECO:0000256" key="2">
    <source>
        <dbReference type="ARBA" id="ARBA00022723"/>
    </source>
</evidence>
<dbReference type="EMBL" id="ONZQ02000015">
    <property type="protein sequence ID" value="SPO06290.1"/>
    <property type="molecule type" value="Genomic_DNA"/>
</dbReference>
<comment type="similarity">
    <text evidence="1">Belongs to the cytidine and deoxycytidylate deaminase family.</text>
</comment>
<dbReference type="PANTHER" id="PTHR11644">
    <property type="entry name" value="CYTIDINE DEAMINASE"/>
    <property type="match status" value="1"/>
</dbReference>
<dbReference type="GO" id="GO:0004126">
    <property type="term" value="F:cytidine deaminase activity"/>
    <property type="evidence" value="ECO:0007669"/>
    <property type="project" value="UniProtKB-ARBA"/>
</dbReference>
<dbReference type="InterPro" id="IPR016192">
    <property type="entry name" value="APOBEC/CMP_deaminase_Zn-bd"/>
</dbReference>
<proteinExistence type="inferred from homology"/>
<dbReference type="Gene3D" id="3.40.140.10">
    <property type="entry name" value="Cytidine Deaminase, domain 2"/>
    <property type="match status" value="1"/>
</dbReference>
<dbReference type="PROSITE" id="PS51747">
    <property type="entry name" value="CYT_DCMP_DEAMINASES_2"/>
    <property type="match status" value="1"/>
</dbReference>
<protein>
    <submittedName>
        <fullName evidence="6">Related to cytidine deaminase</fullName>
    </submittedName>
</protein>
<evidence type="ECO:0000256" key="1">
    <source>
        <dbReference type="ARBA" id="ARBA00006576"/>
    </source>
</evidence>
<dbReference type="InterPro" id="IPR002125">
    <property type="entry name" value="CMP_dCMP_dom"/>
</dbReference>
<accession>A0AAE8N4W0</accession>
<reference evidence="6" key="1">
    <citation type="submission" date="2018-03" db="EMBL/GenBank/DDBJ databases">
        <authorList>
            <person name="Guldener U."/>
        </authorList>
    </citation>
    <scope>NUCLEOTIDE SEQUENCE</scope>
</reference>
<name>A0AAE8N4W0_9PEZI</name>
<dbReference type="GO" id="GO:0005829">
    <property type="term" value="C:cytosol"/>
    <property type="evidence" value="ECO:0007669"/>
    <property type="project" value="TreeGrafter"/>
</dbReference>
<dbReference type="PROSITE" id="PS00903">
    <property type="entry name" value="CYT_DCMP_DEAMINASES_1"/>
    <property type="match status" value="1"/>
</dbReference>
<evidence type="ECO:0000313" key="6">
    <source>
        <dbReference type="EMBL" id="SPO06290.1"/>
    </source>
</evidence>
<keyword evidence="7" id="KW-1185">Reference proteome</keyword>
<dbReference type="AlphaFoldDB" id="A0AAE8N4W0"/>
<keyword evidence="2" id="KW-0479">Metal-binding</keyword>
<comment type="caution">
    <text evidence="6">The sequence shown here is derived from an EMBL/GenBank/DDBJ whole genome shotgun (WGS) entry which is preliminary data.</text>
</comment>
<dbReference type="GO" id="GO:0055086">
    <property type="term" value="P:nucleobase-containing small molecule metabolic process"/>
    <property type="evidence" value="ECO:0007669"/>
    <property type="project" value="UniProtKB-ARBA"/>
</dbReference>
<dbReference type="GO" id="GO:0042802">
    <property type="term" value="F:identical protein binding"/>
    <property type="evidence" value="ECO:0007669"/>
    <property type="project" value="UniProtKB-ARBA"/>
</dbReference>
<sequence>MALPVDEALIKTATEALEAVLPNSGNHTVTASVRTRAGASFSGANVYSFTGGPCAELVALGVAAAAGVLAEDITTVVAVKKDAATGEIRVLNPCGRCRQVLFDYNDKLDVIVVDGGKIRTASIRKLLPFAYVTAKEGYD</sequence>
<dbReference type="SUPFAM" id="SSF53927">
    <property type="entry name" value="Cytidine deaminase-like"/>
    <property type="match status" value="1"/>
</dbReference>
<dbReference type="CDD" id="cd01283">
    <property type="entry name" value="cytidine_deaminase"/>
    <property type="match status" value="1"/>
</dbReference>
<dbReference type="InterPro" id="IPR016193">
    <property type="entry name" value="Cytidine_deaminase-like"/>
</dbReference>